<evidence type="ECO:0000256" key="1">
    <source>
        <dbReference type="SAM" id="MobiDB-lite"/>
    </source>
</evidence>
<evidence type="ECO:0000313" key="2">
    <source>
        <dbReference type="EMBL" id="CAD6998833.1"/>
    </source>
</evidence>
<reference evidence="2" key="1">
    <citation type="submission" date="2020-11" db="EMBL/GenBank/DDBJ databases">
        <authorList>
            <person name="Whitehead M."/>
        </authorList>
    </citation>
    <scope>NUCLEOTIDE SEQUENCE</scope>
    <source>
        <strain evidence="2">EGII</strain>
    </source>
</reference>
<feature type="region of interest" description="Disordered" evidence="1">
    <location>
        <begin position="1"/>
        <end position="22"/>
    </location>
</feature>
<sequence>MAVVRVHQPQPQRRTDGGRRQRWQQAVASRGKSSSFAVPQNRTTQCKLHKTSAFYVSLLLLAVVTNQMPLHCVALGDGNNNGMLWNGFLRYAARKCCMQHMLAQEVQKQKQKKTQMQRSSALVCNKLLRCQR</sequence>
<dbReference type="AlphaFoldDB" id="A0A811UP55"/>
<protein>
    <submittedName>
        <fullName evidence="2">(Mediterranean fruit fly) hypothetical protein</fullName>
    </submittedName>
</protein>
<evidence type="ECO:0000313" key="3">
    <source>
        <dbReference type="Proteomes" id="UP000606786"/>
    </source>
</evidence>
<feature type="non-terminal residue" evidence="2">
    <location>
        <position position="132"/>
    </location>
</feature>
<accession>A0A811UP55</accession>
<proteinExistence type="predicted"/>
<organism evidence="2 3">
    <name type="scientific">Ceratitis capitata</name>
    <name type="common">Mediterranean fruit fly</name>
    <name type="synonym">Tephritis capitata</name>
    <dbReference type="NCBI Taxonomy" id="7213"/>
    <lineage>
        <taxon>Eukaryota</taxon>
        <taxon>Metazoa</taxon>
        <taxon>Ecdysozoa</taxon>
        <taxon>Arthropoda</taxon>
        <taxon>Hexapoda</taxon>
        <taxon>Insecta</taxon>
        <taxon>Pterygota</taxon>
        <taxon>Neoptera</taxon>
        <taxon>Endopterygota</taxon>
        <taxon>Diptera</taxon>
        <taxon>Brachycera</taxon>
        <taxon>Muscomorpha</taxon>
        <taxon>Tephritoidea</taxon>
        <taxon>Tephritidae</taxon>
        <taxon>Ceratitis</taxon>
        <taxon>Ceratitis</taxon>
    </lineage>
</organism>
<name>A0A811UP55_CERCA</name>
<keyword evidence="3" id="KW-1185">Reference proteome</keyword>
<dbReference type="Proteomes" id="UP000606786">
    <property type="component" value="Unassembled WGS sequence"/>
</dbReference>
<dbReference type="EMBL" id="CAJHJT010000012">
    <property type="protein sequence ID" value="CAD6998833.1"/>
    <property type="molecule type" value="Genomic_DNA"/>
</dbReference>
<gene>
    <name evidence="2" type="ORF">CCAP1982_LOCUS7382</name>
</gene>
<comment type="caution">
    <text evidence="2">The sequence shown here is derived from an EMBL/GenBank/DDBJ whole genome shotgun (WGS) entry which is preliminary data.</text>
</comment>